<keyword evidence="1" id="KW-0175">Coiled coil</keyword>
<feature type="coiled-coil region" evidence="1">
    <location>
        <begin position="34"/>
        <end position="64"/>
    </location>
</feature>
<dbReference type="SUPFAM" id="SSF101082">
    <property type="entry name" value="Typo IV secretion system protein TraC"/>
    <property type="match status" value="1"/>
</dbReference>
<sequence>MIRRLRNAAALAAITAGALASAPAHAQGVPTFDAASVAQAIAQLEQMRQDYANQLQQLQSMTGDKAIAGILNSAPEIAARESAGSLSAIMSGGMTGAAIPGNASALTARMNELKTTFALPDLNGFLTSDTPQDRALATQAGAGLAAVATAEDTYARANTSMGRVNQLIGQIDGNADLKASVDYNTRMLGEIAVLLNESLRLQAAQANATGTDALLAAREQAASRTFMRVGDDG</sequence>
<organism evidence="3 4">
    <name type="scientific">Palleronia aestuarii</name>
    <dbReference type="NCBI Taxonomy" id="568105"/>
    <lineage>
        <taxon>Bacteria</taxon>
        <taxon>Pseudomonadati</taxon>
        <taxon>Pseudomonadota</taxon>
        <taxon>Alphaproteobacteria</taxon>
        <taxon>Rhodobacterales</taxon>
        <taxon>Roseobacteraceae</taxon>
        <taxon>Palleronia</taxon>
    </lineage>
</organism>
<evidence type="ECO:0000313" key="4">
    <source>
        <dbReference type="Proteomes" id="UP000248916"/>
    </source>
</evidence>
<evidence type="ECO:0000256" key="2">
    <source>
        <dbReference type="SAM" id="SignalP"/>
    </source>
</evidence>
<evidence type="ECO:0000256" key="1">
    <source>
        <dbReference type="SAM" id="Coils"/>
    </source>
</evidence>
<proteinExistence type="predicted"/>
<keyword evidence="2" id="KW-0732">Signal</keyword>
<feature type="signal peptide" evidence="2">
    <location>
        <begin position="1"/>
        <end position="26"/>
    </location>
</feature>
<dbReference type="InterPro" id="IPR023220">
    <property type="entry name" value="T4SS_VirB5-domain"/>
</dbReference>
<evidence type="ECO:0000313" key="3">
    <source>
        <dbReference type="EMBL" id="PZX14180.1"/>
    </source>
</evidence>
<feature type="chain" id="PRO_5016017092" evidence="2">
    <location>
        <begin position="27"/>
        <end position="233"/>
    </location>
</feature>
<dbReference type="InterPro" id="IPR014158">
    <property type="entry name" value="T4SS_VirB5"/>
</dbReference>
<protein>
    <submittedName>
        <fullName evidence="3">Type IV secretion system protein VirB5</fullName>
    </submittedName>
</protein>
<comment type="caution">
    <text evidence="3">The sequence shown here is derived from an EMBL/GenBank/DDBJ whole genome shotgun (WGS) entry which is preliminary data.</text>
</comment>
<dbReference type="AlphaFoldDB" id="A0A2W7N299"/>
<gene>
    <name evidence="3" type="ORF">LX81_02979</name>
</gene>
<name>A0A2W7N299_9RHOB</name>
<dbReference type="Proteomes" id="UP000248916">
    <property type="component" value="Unassembled WGS sequence"/>
</dbReference>
<accession>A0A2W7N299</accession>
<reference evidence="3 4" key="1">
    <citation type="submission" date="2018-06" db="EMBL/GenBank/DDBJ databases">
        <title>Genomic Encyclopedia of Archaeal and Bacterial Type Strains, Phase II (KMG-II): from individual species to whole genera.</title>
        <authorList>
            <person name="Goeker M."/>
        </authorList>
    </citation>
    <scope>NUCLEOTIDE SEQUENCE [LARGE SCALE GENOMIC DNA]</scope>
    <source>
        <strain evidence="3 4">DSM 22009</strain>
    </source>
</reference>
<dbReference type="EMBL" id="QKZL01000015">
    <property type="protein sequence ID" value="PZX14180.1"/>
    <property type="molecule type" value="Genomic_DNA"/>
</dbReference>
<dbReference type="Pfam" id="PF07996">
    <property type="entry name" value="T4SS"/>
    <property type="match status" value="1"/>
</dbReference>
<keyword evidence="4" id="KW-1185">Reference proteome</keyword>
<dbReference type="RefSeq" id="WP_170133961.1">
    <property type="nucleotide sequence ID" value="NZ_QKZL01000015.1"/>
</dbReference>
<dbReference type="Gene3D" id="1.20.58.430">
    <property type="entry name" value="Type IV secretion system, VirB5-domain"/>
    <property type="match status" value="1"/>
</dbReference>